<dbReference type="RefSeq" id="WP_207247867.1">
    <property type="nucleotide sequence ID" value="NZ_JAFMOF010000003.1"/>
</dbReference>
<evidence type="ECO:0000313" key="1">
    <source>
        <dbReference type="EMBL" id="MBO0654773.1"/>
    </source>
</evidence>
<comment type="caution">
    <text evidence="1">The sequence shown here is derived from an EMBL/GenBank/DDBJ whole genome shotgun (WGS) entry which is preliminary data.</text>
</comment>
<dbReference type="AlphaFoldDB" id="A0A939FNB6"/>
<accession>A0A939FNB6</accession>
<keyword evidence="2" id="KW-1185">Reference proteome</keyword>
<dbReference type="EMBL" id="JAFMOF010000003">
    <property type="protein sequence ID" value="MBO0654773.1"/>
    <property type="molecule type" value="Genomic_DNA"/>
</dbReference>
<evidence type="ECO:0000313" key="2">
    <source>
        <dbReference type="Proteomes" id="UP000664781"/>
    </source>
</evidence>
<name>A0A939FNB6_9ACTN</name>
<reference evidence="1" key="1">
    <citation type="submission" date="2021-03" db="EMBL/GenBank/DDBJ databases">
        <title>Streptomyces strains.</title>
        <authorList>
            <person name="Lund M.B."/>
            <person name="Toerring T."/>
        </authorList>
    </citation>
    <scope>NUCLEOTIDE SEQUENCE</scope>
    <source>
        <strain evidence="1">JCM 4242</strain>
    </source>
</reference>
<gene>
    <name evidence="1" type="ORF">J1792_18935</name>
</gene>
<proteinExistence type="predicted"/>
<dbReference type="Proteomes" id="UP000664781">
    <property type="component" value="Unassembled WGS sequence"/>
</dbReference>
<protein>
    <submittedName>
        <fullName evidence="1">Uncharacterized protein</fullName>
    </submittedName>
</protein>
<organism evidence="1 2">
    <name type="scientific">Streptomyces triculaminicus</name>
    <dbReference type="NCBI Taxonomy" id="2816232"/>
    <lineage>
        <taxon>Bacteria</taxon>
        <taxon>Bacillati</taxon>
        <taxon>Actinomycetota</taxon>
        <taxon>Actinomycetes</taxon>
        <taxon>Kitasatosporales</taxon>
        <taxon>Streptomycetaceae</taxon>
        <taxon>Streptomyces</taxon>
    </lineage>
</organism>
<sequence length="253" mass="27536">MTGPVFQAGVVHNVTLNYQTGPVATPASLTGQVPAAGALGAKVPRTREELTKTREAMPNLWEYLLLAGELCVGLKGLESKRFDYNLGHRDSGRVLLDEDGATAHLVGAFSEMQQIVSGAERWLSQDAQHKALGPPGTPGDPELIGHLAGRLLGVYESLIDWAVDLRSERPPAHMLRLFELASLYPRASIKGFESFVETLVEETDRASAALARQDGGVATITVTYVMTIDPDVTKQFEKEKRNVRKGRKGAAWF</sequence>